<evidence type="ECO:0000313" key="3">
    <source>
        <dbReference type="Proteomes" id="UP000813444"/>
    </source>
</evidence>
<feature type="signal peptide" evidence="1">
    <location>
        <begin position="1"/>
        <end position="18"/>
    </location>
</feature>
<sequence>MRLDITAFVALLAGTAYADRLETRSYCNNIGVCNTSGWFYTDFGRYEVNANEGCRRTSVPGMTDFCMDWGKKRGHFKFSHQSSKRCLVMTWENGDRVALLPAKARSPVPIQTGLFPSGPMFDHRKGSSVKDCASSGHDLVSRQCATLAASNKNGYVSTMLAWLQGSLAIVGNGNLPGFQVDWRPG</sequence>
<dbReference type="OrthoDB" id="4860686at2759"/>
<dbReference type="AlphaFoldDB" id="A0A8K0SKZ5"/>
<keyword evidence="3" id="KW-1185">Reference proteome</keyword>
<evidence type="ECO:0000313" key="2">
    <source>
        <dbReference type="EMBL" id="KAH7311287.1"/>
    </source>
</evidence>
<accession>A0A8K0SKZ5</accession>
<protein>
    <recommendedName>
        <fullName evidence="4">Ecp2 effector protein domain-containing protein</fullName>
    </recommendedName>
</protein>
<evidence type="ECO:0000256" key="1">
    <source>
        <dbReference type="SAM" id="SignalP"/>
    </source>
</evidence>
<dbReference type="Proteomes" id="UP000813444">
    <property type="component" value="Unassembled WGS sequence"/>
</dbReference>
<gene>
    <name evidence="2" type="ORF">B0I35DRAFT_411512</name>
</gene>
<organism evidence="2 3">
    <name type="scientific">Stachybotrys elegans</name>
    <dbReference type="NCBI Taxonomy" id="80388"/>
    <lineage>
        <taxon>Eukaryota</taxon>
        <taxon>Fungi</taxon>
        <taxon>Dikarya</taxon>
        <taxon>Ascomycota</taxon>
        <taxon>Pezizomycotina</taxon>
        <taxon>Sordariomycetes</taxon>
        <taxon>Hypocreomycetidae</taxon>
        <taxon>Hypocreales</taxon>
        <taxon>Stachybotryaceae</taxon>
        <taxon>Stachybotrys</taxon>
    </lineage>
</organism>
<reference evidence="2" key="1">
    <citation type="journal article" date="2021" name="Nat. Commun.">
        <title>Genetic determinants of endophytism in the Arabidopsis root mycobiome.</title>
        <authorList>
            <person name="Mesny F."/>
            <person name="Miyauchi S."/>
            <person name="Thiergart T."/>
            <person name="Pickel B."/>
            <person name="Atanasova L."/>
            <person name="Karlsson M."/>
            <person name="Huettel B."/>
            <person name="Barry K.W."/>
            <person name="Haridas S."/>
            <person name="Chen C."/>
            <person name="Bauer D."/>
            <person name="Andreopoulos W."/>
            <person name="Pangilinan J."/>
            <person name="LaButti K."/>
            <person name="Riley R."/>
            <person name="Lipzen A."/>
            <person name="Clum A."/>
            <person name="Drula E."/>
            <person name="Henrissat B."/>
            <person name="Kohler A."/>
            <person name="Grigoriev I.V."/>
            <person name="Martin F.M."/>
            <person name="Hacquard S."/>
        </authorList>
    </citation>
    <scope>NUCLEOTIDE SEQUENCE</scope>
    <source>
        <strain evidence="2">MPI-CAGE-CH-0235</strain>
    </source>
</reference>
<dbReference type="EMBL" id="JAGPNK010000011">
    <property type="protein sequence ID" value="KAH7311287.1"/>
    <property type="molecule type" value="Genomic_DNA"/>
</dbReference>
<feature type="chain" id="PRO_5035448817" description="Ecp2 effector protein domain-containing protein" evidence="1">
    <location>
        <begin position="19"/>
        <end position="185"/>
    </location>
</feature>
<keyword evidence="1" id="KW-0732">Signal</keyword>
<proteinExistence type="predicted"/>
<evidence type="ECO:0008006" key="4">
    <source>
        <dbReference type="Google" id="ProtNLM"/>
    </source>
</evidence>
<name>A0A8K0SKZ5_9HYPO</name>
<comment type="caution">
    <text evidence="2">The sequence shown here is derived from an EMBL/GenBank/DDBJ whole genome shotgun (WGS) entry which is preliminary data.</text>
</comment>